<keyword evidence="1" id="KW-0649">Protein kinase inhibitor</keyword>
<evidence type="ECO:0000313" key="4">
    <source>
        <dbReference type="EMBL" id="KAK4358869.1"/>
    </source>
</evidence>
<feature type="region of interest" description="Disordered" evidence="3">
    <location>
        <begin position="79"/>
        <end position="109"/>
    </location>
</feature>
<protein>
    <submittedName>
        <fullName evidence="4">Uncharacterized protein</fullName>
    </submittedName>
</protein>
<reference evidence="4" key="1">
    <citation type="submission" date="2023-12" db="EMBL/GenBank/DDBJ databases">
        <title>Genome assembly of Anisodus tanguticus.</title>
        <authorList>
            <person name="Wang Y.-J."/>
        </authorList>
    </citation>
    <scope>NUCLEOTIDE SEQUENCE</scope>
    <source>
        <strain evidence="4">KB-2021</strain>
        <tissue evidence="4">Leaf</tissue>
    </source>
</reference>
<sequence length="209" mass="24194">MDQITRATKQVSSTNEENYKNKIITRVKDLVCIHFPIDFQLTLKYVHTFMCSQFNSSSSLMVLPKCNFLSSRPILDFQDGCQNSPPQDTQEAQAQNQEYHRQQDTQQEDTNKIEEEFEDIKDSCLKIIIKEEDGILKIPTSPKHSTKQMICPPAPKKKKAVQVTKRKHECHQERVFLDVYEEVESFFPLALLADLGKKIKKSRKTSSIL</sequence>
<proteinExistence type="predicted"/>
<dbReference type="EMBL" id="JAVYJV010000011">
    <property type="protein sequence ID" value="KAK4358869.1"/>
    <property type="molecule type" value="Genomic_DNA"/>
</dbReference>
<dbReference type="InterPro" id="IPR040389">
    <property type="entry name" value="SMR"/>
</dbReference>
<name>A0AAE1VEV2_9SOLA</name>
<accession>A0AAE1VEV2</accession>
<dbReference type="PANTHER" id="PTHR33142:SF114">
    <property type="entry name" value="CYCLIN-DEPENDENT PROTEIN KINASE INHIBITOR SMR14"/>
    <property type="match status" value="1"/>
</dbReference>
<dbReference type="PANTHER" id="PTHR33142">
    <property type="entry name" value="CYCLIN-DEPENDENT PROTEIN KINASE INHIBITOR SMR13"/>
    <property type="match status" value="1"/>
</dbReference>
<feature type="compositionally biased region" description="Polar residues" evidence="3">
    <location>
        <begin position="80"/>
        <end position="97"/>
    </location>
</feature>
<evidence type="ECO:0000256" key="2">
    <source>
        <dbReference type="ARBA" id="ARBA00023306"/>
    </source>
</evidence>
<evidence type="ECO:0000256" key="3">
    <source>
        <dbReference type="SAM" id="MobiDB-lite"/>
    </source>
</evidence>
<feature type="compositionally biased region" description="Basic and acidic residues" evidence="3">
    <location>
        <begin position="98"/>
        <end position="109"/>
    </location>
</feature>
<evidence type="ECO:0000313" key="5">
    <source>
        <dbReference type="Proteomes" id="UP001291623"/>
    </source>
</evidence>
<keyword evidence="5" id="KW-1185">Reference proteome</keyword>
<dbReference type="GO" id="GO:0032875">
    <property type="term" value="P:regulation of DNA endoreduplication"/>
    <property type="evidence" value="ECO:0007669"/>
    <property type="project" value="InterPro"/>
</dbReference>
<dbReference type="Proteomes" id="UP001291623">
    <property type="component" value="Unassembled WGS sequence"/>
</dbReference>
<dbReference type="AlphaFoldDB" id="A0AAE1VEV2"/>
<keyword evidence="2" id="KW-0131">Cell cycle</keyword>
<dbReference type="GO" id="GO:0005634">
    <property type="term" value="C:nucleus"/>
    <property type="evidence" value="ECO:0007669"/>
    <property type="project" value="TreeGrafter"/>
</dbReference>
<dbReference type="GO" id="GO:0004860">
    <property type="term" value="F:protein kinase inhibitor activity"/>
    <property type="evidence" value="ECO:0007669"/>
    <property type="project" value="UniProtKB-KW"/>
</dbReference>
<organism evidence="4 5">
    <name type="scientific">Anisodus tanguticus</name>
    <dbReference type="NCBI Taxonomy" id="243964"/>
    <lineage>
        <taxon>Eukaryota</taxon>
        <taxon>Viridiplantae</taxon>
        <taxon>Streptophyta</taxon>
        <taxon>Embryophyta</taxon>
        <taxon>Tracheophyta</taxon>
        <taxon>Spermatophyta</taxon>
        <taxon>Magnoliopsida</taxon>
        <taxon>eudicotyledons</taxon>
        <taxon>Gunneridae</taxon>
        <taxon>Pentapetalae</taxon>
        <taxon>asterids</taxon>
        <taxon>lamiids</taxon>
        <taxon>Solanales</taxon>
        <taxon>Solanaceae</taxon>
        <taxon>Solanoideae</taxon>
        <taxon>Hyoscyameae</taxon>
        <taxon>Anisodus</taxon>
    </lineage>
</organism>
<comment type="caution">
    <text evidence="4">The sequence shown here is derived from an EMBL/GenBank/DDBJ whole genome shotgun (WGS) entry which is preliminary data.</text>
</comment>
<evidence type="ECO:0000256" key="1">
    <source>
        <dbReference type="ARBA" id="ARBA00023013"/>
    </source>
</evidence>
<gene>
    <name evidence="4" type="ORF">RND71_021098</name>
</gene>